<dbReference type="Proteomes" id="UP000789702">
    <property type="component" value="Unassembled WGS sequence"/>
</dbReference>
<keyword evidence="2" id="KW-1185">Reference proteome</keyword>
<sequence length="68" mass="7925">MRPWSTTETAYLSKLSEKHGRGWKIISELLGRTQKECYNKVISWAILATTLYDYLQRNGTFALVFILI</sequence>
<feature type="non-terminal residue" evidence="1">
    <location>
        <position position="68"/>
    </location>
</feature>
<accession>A0ACA9M4G5</accession>
<reference evidence="1" key="1">
    <citation type="submission" date="2021-06" db="EMBL/GenBank/DDBJ databases">
        <authorList>
            <person name="Kallberg Y."/>
            <person name="Tangrot J."/>
            <person name="Rosling A."/>
        </authorList>
    </citation>
    <scope>NUCLEOTIDE SEQUENCE</scope>
    <source>
        <strain evidence="1">IL203A</strain>
    </source>
</reference>
<proteinExistence type="predicted"/>
<protein>
    <submittedName>
        <fullName evidence="1">3545_t:CDS:1</fullName>
    </submittedName>
</protein>
<organism evidence="1 2">
    <name type="scientific">Dentiscutata heterogama</name>
    <dbReference type="NCBI Taxonomy" id="1316150"/>
    <lineage>
        <taxon>Eukaryota</taxon>
        <taxon>Fungi</taxon>
        <taxon>Fungi incertae sedis</taxon>
        <taxon>Mucoromycota</taxon>
        <taxon>Glomeromycotina</taxon>
        <taxon>Glomeromycetes</taxon>
        <taxon>Diversisporales</taxon>
        <taxon>Gigasporaceae</taxon>
        <taxon>Dentiscutata</taxon>
    </lineage>
</organism>
<comment type="caution">
    <text evidence="1">The sequence shown here is derived from an EMBL/GenBank/DDBJ whole genome shotgun (WGS) entry which is preliminary data.</text>
</comment>
<dbReference type="EMBL" id="CAJVPU010007163">
    <property type="protein sequence ID" value="CAG8569461.1"/>
    <property type="molecule type" value="Genomic_DNA"/>
</dbReference>
<evidence type="ECO:0000313" key="1">
    <source>
        <dbReference type="EMBL" id="CAG8569461.1"/>
    </source>
</evidence>
<name>A0ACA9M4G5_9GLOM</name>
<gene>
    <name evidence="1" type="ORF">DHETER_LOCUS5994</name>
</gene>
<evidence type="ECO:0000313" key="2">
    <source>
        <dbReference type="Proteomes" id="UP000789702"/>
    </source>
</evidence>